<dbReference type="OrthoDB" id="9795644at2"/>
<dbReference type="AlphaFoldDB" id="A0A517SA30"/>
<feature type="transmembrane region" description="Helical" evidence="1">
    <location>
        <begin position="12"/>
        <end position="30"/>
    </location>
</feature>
<dbReference type="InterPro" id="IPR007436">
    <property type="entry name" value="DUF485"/>
</dbReference>
<protein>
    <recommendedName>
        <fullName evidence="4">DUF485 domain-containing protein</fullName>
    </recommendedName>
</protein>
<keyword evidence="1" id="KW-1133">Transmembrane helix</keyword>
<reference evidence="2 3" key="1">
    <citation type="submission" date="2019-02" db="EMBL/GenBank/DDBJ databases">
        <title>Deep-cultivation of Planctomycetes and their phenomic and genomic characterization uncovers novel biology.</title>
        <authorList>
            <person name="Wiegand S."/>
            <person name="Jogler M."/>
            <person name="Boedeker C."/>
            <person name="Pinto D."/>
            <person name="Vollmers J."/>
            <person name="Rivas-Marin E."/>
            <person name="Kohn T."/>
            <person name="Peeters S.H."/>
            <person name="Heuer A."/>
            <person name="Rast P."/>
            <person name="Oberbeckmann S."/>
            <person name="Bunk B."/>
            <person name="Jeske O."/>
            <person name="Meyerdierks A."/>
            <person name="Storesund J.E."/>
            <person name="Kallscheuer N."/>
            <person name="Luecker S."/>
            <person name="Lage O.M."/>
            <person name="Pohl T."/>
            <person name="Merkel B.J."/>
            <person name="Hornburger P."/>
            <person name="Mueller R.-W."/>
            <person name="Bruemmer F."/>
            <person name="Labrenz M."/>
            <person name="Spormann A.M."/>
            <person name="Op den Camp H."/>
            <person name="Overmann J."/>
            <person name="Amann R."/>
            <person name="Jetten M.S.M."/>
            <person name="Mascher T."/>
            <person name="Medema M.H."/>
            <person name="Devos D.P."/>
            <person name="Kaster A.-K."/>
            <person name="Ovreas L."/>
            <person name="Rohde M."/>
            <person name="Galperin M.Y."/>
            <person name="Jogler C."/>
        </authorList>
    </citation>
    <scope>NUCLEOTIDE SEQUENCE [LARGE SCALE GENOMIC DNA]</scope>
    <source>
        <strain evidence="2 3">Pan44</strain>
    </source>
</reference>
<organism evidence="2 3">
    <name type="scientific">Caulifigura coniformis</name>
    <dbReference type="NCBI Taxonomy" id="2527983"/>
    <lineage>
        <taxon>Bacteria</taxon>
        <taxon>Pseudomonadati</taxon>
        <taxon>Planctomycetota</taxon>
        <taxon>Planctomycetia</taxon>
        <taxon>Planctomycetales</taxon>
        <taxon>Planctomycetaceae</taxon>
        <taxon>Caulifigura</taxon>
    </lineage>
</organism>
<keyword evidence="3" id="KW-1185">Reference proteome</keyword>
<gene>
    <name evidence="2" type="ORF">Pan44_09870</name>
</gene>
<dbReference type="Proteomes" id="UP000315700">
    <property type="component" value="Chromosome"/>
</dbReference>
<dbReference type="InParanoid" id="A0A517SA30"/>
<dbReference type="EMBL" id="CP036271">
    <property type="protein sequence ID" value="QDT52973.1"/>
    <property type="molecule type" value="Genomic_DNA"/>
</dbReference>
<evidence type="ECO:0000256" key="1">
    <source>
        <dbReference type="SAM" id="Phobius"/>
    </source>
</evidence>
<feature type="transmembrane region" description="Helical" evidence="1">
    <location>
        <begin position="42"/>
        <end position="66"/>
    </location>
</feature>
<dbReference type="RefSeq" id="WP_145027785.1">
    <property type="nucleotide sequence ID" value="NZ_CP036271.1"/>
</dbReference>
<evidence type="ECO:0000313" key="3">
    <source>
        <dbReference type="Proteomes" id="UP000315700"/>
    </source>
</evidence>
<evidence type="ECO:0000313" key="2">
    <source>
        <dbReference type="EMBL" id="QDT52973.1"/>
    </source>
</evidence>
<evidence type="ECO:0008006" key="4">
    <source>
        <dbReference type="Google" id="ProtNLM"/>
    </source>
</evidence>
<keyword evidence="1" id="KW-0472">Membrane</keyword>
<dbReference type="Pfam" id="PF04341">
    <property type="entry name" value="DUF485"/>
    <property type="match status" value="1"/>
</dbReference>
<name>A0A517SA30_9PLAN</name>
<accession>A0A517SA30</accession>
<sequence length="73" mass="7596">MSSNVSPIGLKLFLLYLAAYGVFVALNAFWPDVMKTPAIAGVNLAIVYGFGLIVGAFVLAVIYAVASGDKGQT</sequence>
<dbReference type="KEGG" id="ccos:Pan44_09870"/>
<keyword evidence="1" id="KW-0812">Transmembrane</keyword>
<proteinExistence type="predicted"/>